<dbReference type="EMBL" id="WTYJ01000001">
    <property type="protein sequence ID" value="MXO98974.1"/>
    <property type="molecule type" value="Genomic_DNA"/>
</dbReference>
<dbReference type="RefSeq" id="WP_161390562.1">
    <property type="nucleotide sequence ID" value="NZ_JBHSCP010000001.1"/>
</dbReference>
<reference evidence="1 2" key="1">
    <citation type="submission" date="2019-12" db="EMBL/GenBank/DDBJ databases">
        <title>Genomic-based taxomic classification of the family Erythrobacteraceae.</title>
        <authorList>
            <person name="Xu L."/>
        </authorList>
    </citation>
    <scope>NUCLEOTIDE SEQUENCE [LARGE SCALE GENOMIC DNA]</scope>
    <source>
        <strain evidence="1 2">S36</strain>
    </source>
</reference>
<sequence length="117" mass="13145">MPINVPMHWHQLPQAKAIIARVQDGELRKTTRIRPTCDLEVFVGLTDRADRHLKRLEALRRTAINAAVGHTMQAALDKNDRAMAVAHAETDWETPTVFDVLTGVFALRRAVSVRRAA</sequence>
<evidence type="ECO:0000313" key="2">
    <source>
        <dbReference type="Proteomes" id="UP000469430"/>
    </source>
</evidence>
<keyword evidence="2" id="KW-1185">Reference proteome</keyword>
<comment type="caution">
    <text evidence="1">The sequence shown here is derived from an EMBL/GenBank/DDBJ whole genome shotgun (WGS) entry which is preliminary data.</text>
</comment>
<gene>
    <name evidence="1" type="ORF">GRI97_08230</name>
</gene>
<protein>
    <submittedName>
        <fullName evidence="1">Uncharacterized protein</fullName>
    </submittedName>
</protein>
<name>A0A6I4TSW9_9SPHN</name>
<accession>A0A6I4TSW9</accession>
<dbReference type="Proteomes" id="UP000469430">
    <property type="component" value="Unassembled WGS sequence"/>
</dbReference>
<evidence type="ECO:0000313" key="1">
    <source>
        <dbReference type="EMBL" id="MXO98974.1"/>
    </source>
</evidence>
<organism evidence="1 2">
    <name type="scientific">Croceibacterium xixiisoli</name>
    <dbReference type="NCBI Taxonomy" id="1476466"/>
    <lineage>
        <taxon>Bacteria</taxon>
        <taxon>Pseudomonadati</taxon>
        <taxon>Pseudomonadota</taxon>
        <taxon>Alphaproteobacteria</taxon>
        <taxon>Sphingomonadales</taxon>
        <taxon>Erythrobacteraceae</taxon>
        <taxon>Croceibacterium</taxon>
    </lineage>
</organism>
<dbReference type="AlphaFoldDB" id="A0A6I4TSW9"/>
<proteinExistence type="predicted"/>